<dbReference type="Proteomes" id="UP000234456">
    <property type="component" value="Unassembled WGS sequence"/>
</dbReference>
<protein>
    <submittedName>
        <fullName evidence="1">Uncharacterized protein</fullName>
    </submittedName>
</protein>
<dbReference type="EMBL" id="PKQE01000004">
    <property type="protein sequence ID" value="PLC41254.1"/>
    <property type="molecule type" value="Genomic_DNA"/>
</dbReference>
<comment type="caution">
    <text evidence="1">The sequence shown here is derived from an EMBL/GenBank/DDBJ whole genome shotgun (WGS) entry which is preliminary data.</text>
</comment>
<sequence length="77" mass="8683">MGFCFFWTWWSTPVSYPAGHDSLFFVLPKKSKQKKGAPEMATPSLNFCRREGGEANSLRSDRPPLFFLPATEIQGAI</sequence>
<dbReference type="AlphaFoldDB" id="A0A2N4TNH7"/>
<name>A0A2N4TNH7_RALPI</name>
<gene>
    <name evidence="1" type="ORF">C0Q88_16740</name>
</gene>
<reference evidence="1 2" key="1">
    <citation type="submission" date="2017-12" db="EMBL/GenBank/DDBJ databases">
        <title>Draft genome sequence of Ralstonia pickettii 52.</title>
        <authorList>
            <person name="Zheng B."/>
        </authorList>
    </citation>
    <scope>NUCLEOTIDE SEQUENCE [LARGE SCALE GENOMIC DNA]</scope>
    <source>
        <strain evidence="1 2">52</strain>
    </source>
</reference>
<proteinExistence type="predicted"/>
<evidence type="ECO:0000313" key="1">
    <source>
        <dbReference type="EMBL" id="PLC41254.1"/>
    </source>
</evidence>
<accession>A0A2N4TNH7</accession>
<evidence type="ECO:0000313" key="2">
    <source>
        <dbReference type="Proteomes" id="UP000234456"/>
    </source>
</evidence>
<dbReference type="OrthoDB" id="8929498at2"/>
<organism evidence="1 2">
    <name type="scientific">Ralstonia pickettii</name>
    <name type="common">Burkholderia pickettii</name>
    <dbReference type="NCBI Taxonomy" id="329"/>
    <lineage>
        <taxon>Bacteria</taxon>
        <taxon>Pseudomonadati</taxon>
        <taxon>Pseudomonadota</taxon>
        <taxon>Betaproteobacteria</taxon>
        <taxon>Burkholderiales</taxon>
        <taxon>Burkholderiaceae</taxon>
        <taxon>Ralstonia</taxon>
    </lineage>
</organism>